<sequence length="579" mass="66425">TDGGKNTPNTEKNNSRVVDPMTNLGDMEDDASLMDDLMFSRRGDYSNDALRVVYDADSDGSDIEFRSESGDDYIIELYSRVGVQCHNLQKGTNFKFKSWEMFRIHVSSSDQLYITLEATDPATGSVFSFQTVLFDYRRRSSLGVRTFWLNLTSRIEPLRNERMDNVWDEDTVHELYKGPMPKWFSHDALALDSKKYYVVPESELHDNDWLQLLMEVAFFSKADRCLDAYLPLELNSVVVETFEDKPRDKLMAINAIYYLSYKCCVDPCSTPLAGNHLAIIRKTMDGKPGHMSLEGMAPTASRDKRARTCESSEERLPVPERVPRLLALKRCGRAYGFDLDFNSDPPTLIEPEWGEEYDIGLYGRIGLQCHNLQKGTNFKFKRWEKHSMQMTGSMDFYVTLEAMDPANGSVFSFQTLLRDQGRRSPLGVRFSLLNIVSRITPIGNVPVDHHWDKDPPAIHDFYKSPLPKWFSDEALACDSKKYYVVPESELHDTTCFNFSWKSPSSPKQICLDAYLPLELNSVVVETFEDYTTEAREKLKANNAIFYLSYKCCTDPSSTMDGKPEHMRLEVSLTEKQEKE</sequence>
<name>A0ABQ8ASA1_BRANA</name>
<feature type="non-terminal residue" evidence="2">
    <location>
        <position position="1"/>
    </location>
</feature>
<feature type="compositionally biased region" description="Polar residues" evidence="1">
    <location>
        <begin position="1"/>
        <end position="16"/>
    </location>
</feature>
<dbReference type="PANTHER" id="PTHR31260:SF40">
    <property type="entry name" value="BNAA08G13290D PROTEIN"/>
    <property type="match status" value="1"/>
</dbReference>
<evidence type="ECO:0000313" key="3">
    <source>
        <dbReference type="Proteomes" id="UP000824890"/>
    </source>
</evidence>
<dbReference type="NCBIfam" id="TIGR01572">
    <property type="entry name" value="A_thl_para_3677"/>
    <property type="match status" value="1"/>
</dbReference>
<dbReference type="InterPro" id="IPR006462">
    <property type="entry name" value="MS5"/>
</dbReference>
<reference evidence="2 3" key="1">
    <citation type="submission" date="2021-05" db="EMBL/GenBank/DDBJ databases">
        <title>Genome Assembly of Synthetic Allotetraploid Brassica napus Reveals Homoeologous Exchanges between Subgenomes.</title>
        <authorList>
            <person name="Davis J.T."/>
        </authorList>
    </citation>
    <scope>NUCLEOTIDE SEQUENCE [LARGE SCALE GENOMIC DNA]</scope>
    <source>
        <strain evidence="3">cv. Da-Ae</strain>
        <tissue evidence="2">Seedling</tissue>
    </source>
</reference>
<evidence type="ECO:0000313" key="2">
    <source>
        <dbReference type="EMBL" id="KAH0894910.1"/>
    </source>
</evidence>
<dbReference type="PANTHER" id="PTHR31260">
    <property type="entry name" value="CYSTATIN/MONELLIN SUPERFAMILY PROTEIN"/>
    <property type="match status" value="1"/>
</dbReference>
<organism evidence="2 3">
    <name type="scientific">Brassica napus</name>
    <name type="common">Rape</name>
    <dbReference type="NCBI Taxonomy" id="3708"/>
    <lineage>
        <taxon>Eukaryota</taxon>
        <taxon>Viridiplantae</taxon>
        <taxon>Streptophyta</taxon>
        <taxon>Embryophyta</taxon>
        <taxon>Tracheophyta</taxon>
        <taxon>Spermatophyta</taxon>
        <taxon>Magnoliopsida</taxon>
        <taxon>eudicotyledons</taxon>
        <taxon>Gunneridae</taxon>
        <taxon>Pentapetalae</taxon>
        <taxon>rosids</taxon>
        <taxon>malvids</taxon>
        <taxon>Brassicales</taxon>
        <taxon>Brassicaceae</taxon>
        <taxon>Brassiceae</taxon>
        <taxon>Brassica</taxon>
    </lineage>
</organism>
<comment type="caution">
    <text evidence="2">The sequence shown here is derived from an EMBL/GenBank/DDBJ whole genome shotgun (WGS) entry which is preliminary data.</text>
</comment>
<dbReference type="Proteomes" id="UP000824890">
    <property type="component" value="Unassembled WGS sequence"/>
</dbReference>
<proteinExistence type="predicted"/>
<accession>A0ABQ8ASA1</accession>
<dbReference type="EMBL" id="JAGKQM010000013">
    <property type="protein sequence ID" value="KAH0894910.1"/>
    <property type="molecule type" value="Genomic_DNA"/>
</dbReference>
<feature type="region of interest" description="Disordered" evidence="1">
    <location>
        <begin position="1"/>
        <end position="24"/>
    </location>
</feature>
<protein>
    <submittedName>
        <fullName evidence="2">Uncharacterized protein</fullName>
    </submittedName>
</protein>
<gene>
    <name evidence="2" type="ORF">HID58_057339</name>
</gene>
<keyword evidence="3" id="KW-1185">Reference proteome</keyword>
<evidence type="ECO:0000256" key="1">
    <source>
        <dbReference type="SAM" id="MobiDB-lite"/>
    </source>
</evidence>
<dbReference type="Pfam" id="PF04776">
    <property type="entry name" value="protein_MS5"/>
    <property type="match status" value="2"/>
</dbReference>